<feature type="domain" description="Methyltransferase type 11" evidence="4">
    <location>
        <begin position="49"/>
        <end position="141"/>
    </location>
</feature>
<dbReference type="GO" id="GO:0008757">
    <property type="term" value="F:S-adenosylmethionine-dependent methyltransferase activity"/>
    <property type="evidence" value="ECO:0007669"/>
    <property type="project" value="InterPro"/>
</dbReference>
<reference evidence="6" key="1">
    <citation type="submission" date="2018-02" db="EMBL/GenBank/DDBJ databases">
        <authorList>
            <person name="Hausmann B."/>
        </authorList>
    </citation>
    <scope>NUCLEOTIDE SEQUENCE [LARGE SCALE GENOMIC DNA]</scope>
    <source>
        <strain evidence="6">Peat soil MAG SbA1</strain>
    </source>
</reference>
<evidence type="ECO:0000256" key="2">
    <source>
        <dbReference type="ARBA" id="ARBA00022603"/>
    </source>
</evidence>
<dbReference type="InterPro" id="IPR013216">
    <property type="entry name" value="Methyltransf_11"/>
</dbReference>
<dbReference type="GO" id="GO:0032259">
    <property type="term" value="P:methylation"/>
    <property type="evidence" value="ECO:0007669"/>
    <property type="project" value="UniProtKB-KW"/>
</dbReference>
<dbReference type="AlphaFoldDB" id="A0A2U3LBW7"/>
<proteinExistence type="inferred from homology"/>
<dbReference type="InterPro" id="IPR029063">
    <property type="entry name" value="SAM-dependent_MTases_sf"/>
</dbReference>
<keyword evidence="2 5" id="KW-0489">Methyltransferase</keyword>
<comment type="similarity">
    <text evidence="1">Belongs to the methyltransferase superfamily.</text>
</comment>
<evidence type="ECO:0000313" key="5">
    <source>
        <dbReference type="EMBL" id="SPF49382.1"/>
    </source>
</evidence>
<name>A0A2U3LBW7_9BACT</name>
<dbReference type="Gene3D" id="3.40.50.150">
    <property type="entry name" value="Vaccinia Virus protein VP39"/>
    <property type="match status" value="1"/>
</dbReference>
<protein>
    <submittedName>
        <fullName evidence="5">Methyltransferase type 11</fullName>
    </submittedName>
</protein>
<evidence type="ECO:0000259" key="4">
    <source>
        <dbReference type="Pfam" id="PF08241"/>
    </source>
</evidence>
<dbReference type="PANTHER" id="PTHR44942:SF4">
    <property type="entry name" value="METHYLTRANSFERASE TYPE 11 DOMAIN-CONTAINING PROTEIN"/>
    <property type="match status" value="1"/>
</dbReference>
<dbReference type="PANTHER" id="PTHR44942">
    <property type="entry name" value="METHYLTRANSF_11 DOMAIN-CONTAINING PROTEIN"/>
    <property type="match status" value="1"/>
</dbReference>
<accession>A0A2U3LBW7</accession>
<evidence type="ECO:0000313" key="6">
    <source>
        <dbReference type="Proteomes" id="UP000238701"/>
    </source>
</evidence>
<organism evidence="5 6">
    <name type="scientific">Candidatus Sulfotelmatobacter kueseliae</name>
    <dbReference type="NCBI Taxonomy" id="2042962"/>
    <lineage>
        <taxon>Bacteria</taxon>
        <taxon>Pseudomonadati</taxon>
        <taxon>Acidobacteriota</taxon>
        <taxon>Terriglobia</taxon>
        <taxon>Terriglobales</taxon>
        <taxon>Candidatus Korobacteraceae</taxon>
        <taxon>Candidatus Sulfotelmatobacter</taxon>
    </lineage>
</organism>
<evidence type="ECO:0000256" key="3">
    <source>
        <dbReference type="ARBA" id="ARBA00022679"/>
    </source>
</evidence>
<dbReference type="EMBL" id="OMOD01000189">
    <property type="protein sequence ID" value="SPF49382.1"/>
    <property type="molecule type" value="Genomic_DNA"/>
</dbReference>
<dbReference type="Pfam" id="PF08241">
    <property type="entry name" value="Methyltransf_11"/>
    <property type="match status" value="1"/>
</dbReference>
<dbReference type="Proteomes" id="UP000238701">
    <property type="component" value="Unassembled WGS sequence"/>
</dbReference>
<dbReference type="CDD" id="cd02440">
    <property type="entry name" value="AdoMet_MTases"/>
    <property type="match status" value="1"/>
</dbReference>
<sequence length="257" mass="29531">MIFMPAANATNRFSDRVENYVRYRPGYPPEALRVLKDDCGLELEDEIADVASGTGIWTRMLLENGNRVIGVEPNAEMRQAGERLLAAFPRFTSVAGTAEATTLDDGSVDFVTAAQAAHWFKREQARREFIRILRPGGWLVLLWNERLTDATAFLRDYEQLLLRFGTDYQEVRHERTTAVVNEFFDPAPFQERVYRMRQEFDYAGLEGRLLSSSYAPGPEHPRHAEMLEELRQVFAANKVEGRVAVEYNTRVYFGRLK</sequence>
<keyword evidence="3 5" id="KW-0808">Transferase</keyword>
<dbReference type="InterPro" id="IPR051052">
    <property type="entry name" value="Diverse_substrate_MTase"/>
</dbReference>
<dbReference type="SUPFAM" id="SSF53335">
    <property type="entry name" value="S-adenosyl-L-methionine-dependent methyltransferases"/>
    <property type="match status" value="1"/>
</dbReference>
<gene>
    <name evidence="5" type="ORF">SBA1_900015</name>
</gene>
<evidence type="ECO:0000256" key="1">
    <source>
        <dbReference type="ARBA" id="ARBA00008361"/>
    </source>
</evidence>